<sequence>MTNNDELTGLMDDTENVIEETHEIGQRTLFSLGQQRNQFMRARDKAQDVREAARATRTTLREIAHRRARKRAFLWTLISFLLFVIFVLSYELWAHNGRFSSSQE</sequence>
<keyword evidence="1" id="KW-0472">Membrane</keyword>
<protein>
    <recommendedName>
        <fullName evidence="3">t-SNARE coiled-coil homology domain-containing protein</fullName>
    </recommendedName>
</protein>
<keyword evidence="1" id="KW-1133">Transmembrane helix</keyword>
<evidence type="ECO:0000256" key="1">
    <source>
        <dbReference type="SAM" id="Phobius"/>
    </source>
</evidence>
<feature type="transmembrane region" description="Helical" evidence="1">
    <location>
        <begin position="72"/>
        <end position="93"/>
    </location>
</feature>
<dbReference type="Gene3D" id="1.20.5.110">
    <property type="match status" value="1"/>
</dbReference>
<dbReference type="Pfam" id="PF12352">
    <property type="entry name" value="V-SNARE_C"/>
    <property type="match status" value="1"/>
</dbReference>
<evidence type="ECO:0000313" key="2">
    <source>
        <dbReference type="EMBL" id="CAE0369617.1"/>
    </source>
</evidence>
<dbReference type="SUPFAM" id="SSF58038">
    <property type="entry name" value="SNARE fusion complex"/>
    <property type="match status" value="1"/>
</dbReference>
<accession>A0A7S3JYT9</accession>
<evidence type="ECO:0008006" key="3">
    <source>
        <dbReference type="Google" id="ProtNLM"/>
    </source>
</evidence>
<gene>
    <name evidence="2" type="ORF">ALAG00032_LOCUS10381</name>
</gene>
<name>A0A7S3JYT9_9STRA</name>
<dbReference type="AlphaFoldDB" id="A0A7S3JYT9"/>
<keyword evidence="1" id="KW-0812">Transmembrane</keyword>
<reference evidence="2" key="1">
    <citation type="submission" date="2021-01" db="EMBL/GenBank/DDBJ databases">
        <authorList>
            <person name="Corre E."/>
            <person name="Pelletier E."/>
            <person name="Niang G."/>
            <person name="Scheremetjew M."/>
            <person name="Finn R."/>
            <person name="Kale V."/>
            <person name="Holt S."/>
            <person name="Cochrane G."/>
            <person name="Meng A."/>
            <person name="Brown T."/>
            <person name="Cohen L."/>
        </authorList>
    </citation>
    <scope>NUCLEOTIDE SEQUENCE</scope>
    <source>
        <strain evidence="2">CCMP1510</strain>
    </source>
</reference>
<dbReference type="EMBL" id="HBIJ01015544">
    <property type="protein sequence ID" value="CAE0369617.1"/>
    <property type="molecule type" value="Transcribed_RNA"/>
</dbReference>
<organism evidence="2">
    <name type="scientific">Aureoumbra lagunensis</name>
    <dbReference type="NCBI Taxonomy" id="44058"/>
    <lineage>
        <taxon>Eukaryota</taxon>
        <taxon>Sar</taxon>
        <taxon>Stramenopiles</taxon>
        <taxon>Ochrophyta</taxon>
        <taxon>Pelagophyceae</taxon>
        <taxon>Pelagomonadales</taxon>
        <taxon>Aureoumbra</taxon>
    </lineage>
</organism>
<proteinExistence type="predicted"/>